<dbReference type="InterPro" id="IPR032675">
    <property type="entry name" value="LRR_dom_sf"/>
</dbReference>
<reference evidence="9" key="1">
    <citation type="submission" date="2015-06" db="UniProtKB">
        <authorList>
            <consortium name="EnsemblPlants"/>
        </authorList>
    </citation>
    <scope>IDENTIFICATION</scope>
</reference>
<comment type="subcellular location">
    <subcellularLocation>
        <location evidence="1">Cytoplasm</location>
        <location evidence="1">Cytoskeleton</location>
    </subcellularLocation>
</comment>
<dbReference type="Gene3D" id="3.80.10.10">
    <property type="entry name" value="Ribonuclease Inhibitor"/>
    <property type="match status" value="1"/>
</dbReference>
<dbReference type="SUPFAM" id="SSF81383">
    <property type="entry name" value="F-box domain"/>
    <property type="match status" value="1"/>
</dbReference>
<sequence length="804" mass="90635">MGKHIIREGMYKGILSSLARMEGEHRSFCGHLMELRWEHRRRRSSQPLLDTLGSEADHISALPTDLLLLILARLRCIAAAARTSALSRRWRGLWAHLQQIVFLNITFPKIEAAMGHIPRPPSMISLLEIHVAKEGWHIPKKQRRLHGLRKPDVTSLLHAAARLEPKEVIFGLPLEIINPYIVDLPCFHRATSITMELPVVICRVPNGVEFTALKTLTLSSCYINIVAMLSCCPRLRTLHLKRVGIHEHDLTIHSPSLQEIVVDGNSWIDHVDIVAPMLKKFTMSFATMEESKIFFLAPVVEKVSWNWLPRWPIVFGLWQLQLLRLQAPVERQGQFPSLQIDVCALSSNFHDELANFTQEIEKHMVVAFSVVELHLTTKGHVFGALVFHLLGINLMGTAMQKLKVFLWRTTVQEGCKPECPCAPTNWRTQNISLTTLEEVEINGFEGVDHEFDFLKLILKCSPKLKGMTLNLSHEVWSRKGGCEIAQNIFRAYPSVKCHVYLMSGCFKCGIDIPITKSSCVHLLMFWGIWSLCKVTVAVPDKLKPSRPSFSITQLVSSMQSLNCCRPTGGISQLLRKLFRASQSSFGELPSSATGLNPILPRFQIDVTQEIYAGGDPCLSAVHRTWRSFIDMVYHSSFIDDDEITKACGCPLLPLKTHIKGPAPAADSDKADIVDEAITFFRANVFFKNFHVKSPADKLLIYLTSYINIALKRLETCRTLAVGTKAIINLGLEKVPVPGEPGFPFPGLFTLPQSGEEAELLRNYLKQIREETSGRLLNCAYRANGTPNKWWLAFAKRKFMNVVIL</sequence>
<dbReference type="AlphaFoldDB" id="N1QW56"/>
<evidence type="ECO:0000259" key="6">
    <source>
        <dbReference type="Pfam" id="PF00646"/>
    </source>
</evidence>
<evidence type="ECO:0000256" key="1">
    <source>
        <dbReference type="ARBA" id="ARBA00004245"/>
    </source>
</evidence>
<evidence type="ECO:0000256" key="5">
    <source>
        <dbReference type="ARBA" id="ARBA00023212"/>
    </source>
</evidence>
<evidence type="ECO:0000259" key="8">
    <source>
        <dbReference type="Pfam" id="PF24758"/>
    </source>
</evidence>
<protein>
    <submittedName>
        <fullName evidence="9">Actin-related protein 2/3 complex subunit 3</fullName>
    </submittedName>
</protein>
<evidence type="ECO:0000256" key="2">
    <source>
        <dbReference type="ARBA" id="ARBA00010856"/>
    </source>
</evidence>
<keyword evidence="5" id="KW-0206">Cytoskeleton</keyword>
<dbReference type="EnsemblPlants" id="EMT13615">
    <property type="protein sequence ID" value="EMT13615"/>
    <property type="gene ID" value="F775_23685"/>
</dbReference>
<dbReference type="InterPro" id="IPR007204">
    <property type="entry name" value="ARPC3"/>
</dbReference>
<dbReference type="GO" id="GO:0003779">
    <property type="term" value="F:actin binding"/>
    <property type="evidence" value="ECO:0007669"/>
    <property type="project" value="UniProtKB-KW"/>
</dbReference>
<dbReference type="InterPro" id="IPR055411">
    <property type="entry name" value="LRR_FXL15/At3g58940/PEG3-like"/>
</dbReference>
<evidence type="ECO:0000256" key="3">
    <source>
        <dbReference type="ARBA" id="ARBA00022490"/>
    </source>
</evidence>
<dbReference type="SUPFAM" id="SSF69060">
    <property type="entry name" value="Arp2/3 complex 21 kDa subunit ARPC3"/>
    <property type="match status" value="1"/>
</dbReference>
<dbReference type="Pfam" id="PF04062">
    <property type="entry name" value="P21-Arc"/>
    <property type="match status" value="1"/>
</dbReference>
<dbReference type="Pfam" id="PF00646">
    <property type="entry name" value="F-box"/>
    <property type="match status" value="1"/>
</dbReference>
<feature type="domain" description="F-box" evidence="6">
    <location>
        <begin position="59"/>
        <end position="95"/>
    </location>
</feature>
<dbReference type="GO" id="GO:0030833">
    <property type="term" value="P:regulation of actin filament polymerization"/>
    <property type="evidence" value="ECO:0007669"/>
    <property type="project" value="InterPro"/>
</dbReference>
<evidence type="ECO:0000256" key="4">
    <source>
        <dbReference type="ARBA" id="ARBA00023203"/>
    </source>
</evidence>
<feature type="domain" description="FBD" evidence="7">
    <location>
        <begin position="433"/>
        <end position="469"/>
    </location>
</feature>
<evidence type="ECO:0000259" key="7">
    <source>
        <dbReference type="Pfam" id="PF08387"/>
    </source>
</evidence>
<dbReference type="SUPFAM" id="SSF52058">
    <property type="entry name" value="L domain-like"/>
    <property type="match status" value="1"/>
</dbReference>
<organism evidence="9">
    <name type="scientific">Aegilops tauschii</name>
    <name type="common">Tausch's goatgrass</name>
    <name type="synonym">Aegilops squarrosa</name>
    <dbReference type="NCBI Taxonomy" id="37682"/>
    <lineage>
        <taxon>Eukaryota</taxon>
        <taxon>Viridiplantae</taxon>
        <taxon>Streptophyta</taxon>
        <taxon>Embryophyta</taxon>
        <taxon>Tracheophyta</taxon>
        <taxon>Spermatophyta</taxon>
        <taxon>Magnoliopsida</taxon>
        <taxon>Liliopsida</taxon>
        <taxon>Poales</taxon>
        <taxon>Poaceae</taxon>
        <taxon>BOP clade</taxon>
        <taxon>Pooideae</taxon>
        <taxon>Triticodae</taxon>
        <taxon>Triticeae</taxon>
        <taxon>Triticinae</taxon>
        <taxon>Aegilops</taxon>
    </lineage>
</organism>
<feature type="domain" description="F-box/LRR-repeat protein 15/At3g58940/PEG3-like LRR" evidence="8">
    <location>
        <begin position="203"/>
        <end position="284"/>
    </location>
</feature>
<dbReference type="InterPro" id="IPR036047">
    <property type="entry name" value="F-box-like_dom_sf"/>
</dbReference>
<dbReference type="GO" id="GO:0034314">
    <property type="term" value="P:Arp2/3 complex-mediated actin nucleation"/>
    <property type="evidence" value="ECO:0007669"/>
    <property type="project" value="InterPro"/>
</dbReference>
<dbReference type="Gene3D" id="1.10.1760.10">
    <property type="entry name" value="Actin-related protein 2/3 complex subunit 3"/>
    <property type="match status" value="1"/>
</dbReference>
<dbReference type="GO" id="GO:0005885">
    <property type="term" value="C:Arp2/3 protein complex"/>
    <property type="evidence" value="ECO:0007669"/>
    <property type="project" value="InterPro"/>
</dbReference>
<keyword evidence="3" id="KW-0963">Cytoplasm</keyword>
<name>N1QW56_AEGTA</name>
<dbReference type="InterPro" id="IPR036753">
    <property type="entry name" value="ARPC3_sf"/>
</dbReference>
<dbReference type="InterPro" id="IPR001810">
    <property type="entry name" value="F-box_dom"/>
</dbReference>
<keyword evidence="4" id="KW-0009">Actin-binding</keyword>
<proteinExistence type="inferred from homology"/>
<comment type="similarity">
    <text evidence="2">Belongs to the ARPC3 family.</text>
</comment>
<evidence type="ECO:0000313" key="9">
    <source>
        <dbReference type="EnsemblPlants" id="EMT13615"/>
    </source>
</evidence>
<dbReference type="Pfam" id="PF08387">
    <property type="entry name" value="FBD"/>
    <property type="match status" value="1"/>
</dbReference>
<dbReference type="InterPro" id="IPR006566">
    <property type="entry name" value="FBD"/>
</dbReference>
<accession>N1QW56</accession>
<dbReference type="Pfam" id="PF24758">
    <property type="entry name" value="LRR_At5g56370"/>
    <property type="match status" value="1"/>
</dbReference>
<dbReference type="PANTHER" id="PTHR12391">
    <property type="entry name" value="ARP2/3 COMPLEX 21 KD SUBUNIT"/>
    <property type="match status" value="1"/>
</dbReference>